<evidence type="ECO:0000313" key="3">
    <source>
        <dbReference type="Proteomes" id="UP000800092"/>
    </source>
</evidence>
<reference evidence="2" key="1">
    <citation type="journal article" date="2020" name="Stud. Mycol.">
        <title>101 Dothideomycetes genomes: a test case for predicting lifestyles and emergence of pathogens.</title>
        <authorList>
            <person name="Haridas S."/>
            <person name="Albert R."/>
            <person name="Binder M."/>
            <person name="Bloem J."/>
            <person name="Labutti K."/>
            <person name="Salamov A."/>
            <person name="Andreopoulos B."/>
            <person name="Baker S."/>
            <person name="Barry K."/>
            <person name="Bills G."/>
            <person name="Bluhm B."/>
            <person name="Cannon C."/>
            <person name="Castanera R."/>
            <person name="Culley D."/>
            <person name="Daum C."/>
            <person name="Ezra D."/>
            <person name="Gonzalez J."/>
            <person name="Henrissat B."/>
            <person name="Kuo A."/>
            <person name="Liang C."/>
            <person name="Lipzen A."/>
            <person name="Lutzoni F."/>
            <person name="Magnuson J."/>
            <person name="Mondo S."/>
            <person name="Nolan M."/>
            <person name="Ohm R."/>
            <person name="Pangilinan J."/>
            <person name="Park H.-J."/>
            <person name="Ramirez L."/>
            <person name="Alfaro M."/>
            <person name="Sun H."/>
            <person name="Tritt A."/>
            <person name="Yoshinaga Y."/>
            <person name="Zwiers L.-H."/>
            <person name="Turgeon B."/>
            <person name="Goodwin S."/>
            <person name="Spatafora J."/>
            <person name="Crous P."/>
            <person name="Grigoriev I."/>
        </authorList>
    </citation>
    <scope>NUCLEOTIDE SEQUENCE</scope>
    <source>
        <strain evidence="2">Tuck. ex Michener</strain>
    </source>
</reference>
<accession>A0A6A6GVZ4</accession>
<gene>
    <name evidence="2" type="ORF">EV356DRAFT_510233</name>
</gene>
<evidence type="ECO:0000313" key="2">
    <source>
        <dbReference type="EMBL" id="KAF2229751.1"/>
    </source>
</evidence>
<keyword evidence="1" id="KW-0812">Transmembrane</keyword>
<keyword evidence="1" id="KW-0472">Membrane</keyword>
<proteinExistence type="predicted"/>
<feature type="transmembrane region" description="Helical" evidence="1">
    <location>
        <begin position="28"/>
        <end position="47"/>
    </location>
</feature>
<evidence type="ECO:0000256" key="1">
    <source>
        <dbReference type="SAM" id="Phobius"/>
    </source>
</evidence>
<name>A0A6A6GVZ4_VIRVR</name>
<protein>
    <submittedName>
        <fullName evidence="2">Uncharacterized protein</fullName>
    </submittedName>
</protein>
<dbReference type="AlphaFoldDB" id="A0A6A6GVZ4"/>
<organism evidence="2 3">
    <name type="scientific">Viridothelium virens</name>
    <name type="common">Speckled blister lichen</name>
    <name type="synonym">Trypethelium virens</name>
    <dbReference type="NCBI Taxonomy" id="1048519"/>
    <lineage>
        <taxon>Eukaryota</taxon>
        <taxon>Fungi</taxon>
        <taxon>Dikarya</taxon>
        <taxon>Ascomycota</taxon>
        <taxon>Pezizomycotina</taxon>
        <taxon>Dothideomycetes</taxon>
        <taxon>Dothideomycetes incertae sedis</taxon>
        <taxon>Trypetheliales</taxon>
        <taxon>Trypetheliaceae</taxon>
        <taxon>Viridothelium</taxon>
    </lineage>
</organism>
<keyword evidence="3" id="KW-1185">Reference proteome</keyword>
<dbReference type="EMBL" id="ML991855">
    <property type="protein sequence ID" value="KAF2229751.1"/>
    <property type="molecule type" value="Genomic_DNA"/>
</dbReference>
<keyword evidence="1" id="KW-1133">Transmembrane helix</keyword>
<sequence>MTGVPFARQYDRGRCLLQLRTDLKVISLLWHFYFALSTITSAVTVALDSDNI</sequence>
<dbReference type="Proteomes" id="UP000800092">
    <property type="component" value="Unassembled WGS sequence"/>
</dbReference>